<keyword evidence="1 3" id="KW-0732">Signal</keyword>
<evidence type="ECO:0000259" key="4">
    <source>
        <dbReference type="Pfam" id="PF13205"/>
    </source>
</evidence>
<feature type="compositionally biased region" description="Low complexity" evidence="2">
    <location>
        <begin position="422"/>
        <end position="431"/>
    </location>
</feature>
<protein>
    <recommendedName>
        <fullName evidence="4">SbsA Ig-like domain-containing protein</fullName>
    </recommendedName>
</protein>
<feature type="compositionally biased region" description="Basic and acidic residues" evidence="2">
    <location>
        <begin position="446"/>
        <end position="461"/>
    </location>
</feature>
<feature type="compositionally biased region" description="Low complexity" evidence="2">
    <location>
        <begin position="57"/>
        <end position="79"/>
    </location>
</feature>
<evidence type="ECO:0000256" key="3">
    <source>
        <dbReference type="SAM" id="SignalP"/>
    </source>
</evidence>
<accession>A0A1F7WYR3</accession>
<feature type="signal peptide" evidence="3">
    <location>
        <begin position="1"/>
        <end position="19"/>
    </location>
</feature>
<dbReference type="EMBL" id="MGFH01000033">
    <property type="protein sequence ID" value="OGM07982.1"/>
    <property type="molecule type" value="Genomic_DNA"/>
</dbReference>
<evidence type="ECO:0000256" key="1">
    <source>
        <dbReference type="ARBA" id="ARBA00022729"/>
    </source>
</evidence>
<feature type="chain" id="PRO_5009533633" description="SbsA Ig-like domain-containing protein" evidence="3">
    <location>
        <begin position="20"/>
        <end position="736"/>
    </location>
</feature>
<feature type="region of interest" description="Disordered" evidence="2">
    <location>
        <begin position="671"/>
        <end position="690"/>
    </location>
</feature>
<dbReference type="Gene3D" id="2.60.40.1220">
    <property type="match status" value="1"/>
</dbReference>
<feature type="domain" description="SbsA Ig-like" evidence="4">
    <location>
        <begin position="507"/>
        <end position="593"/>
    </location>
</feature>
<dbReference type="Pfam" id="PF13205">
    <property type="entry name" value="Big_5"/>
    <property type="match status" value="1"/>
</dbReference>
<feature type="region of interest" description="Disordered" evidence="2">
    <location>
        <begin position="422"/>
        <end position="470"/>
    </location>
</feature>
<feature type="region of interest" description="Disordered" evidence="2">
    <location>
        <begin position="44"/>
        <end position="79"/>
    </location>
</feature>
<organism evidence="5 6">
    <name type="scientific">Candidatus Wallbacteria bacterium GWC2_49_35</name>
    <dbReference type="NCBI Taxonomy" id="1817813"/>
    <lineage>
        <taxon>Bacteria</taxon>
        <taxon>Candidatus Walliibacteriota</taxon>
    </lineage>
</organism>
<gene>
    <name evidence="5" type="ORF">A2008_10230</name>
</gene>
<dbReference type="AlphaFoldDB" id="A0A1F7WYR3"/>
<evidence type="ECO:0000256" key="2">
    <source>
        <dbReference type="SAM" id="MobiDB-lite"/>
    </source>
</evidence>
<dbReference type="Proteomes" id="UP000178735">
    <property type="component" value="Unassembled WGS sequence"/>
</dbReference>
<sequence>MSKRIYLCFLLGFIAVLCAYTPSYSAAGDSGEVETPSAGLPYASDSAEVAASSPSGSDEVSASAPADSSEVSSAPASPAGGPLHIDAGEISADITKLLSGNKKIFFLEQMAALKMSNEGGSEVEGTLNALYDSRESLSMKLAGLAVRDGSGRALKIIKGRILGTKLYELYGLDSFTSYALNHPEFPEGSDGTAAVSAASTERLKDSLLELKSFIELENSRVVNSNSFISELDNYMASLKDGETSTGASDGGGPGQDGGFSGEESKVLFSVQEVSPGANSTDASIDSPITVKFDAGKFAGAKNKIAVNVRTVNVGQKYSKPASGDTGAIKFKWDAAFSLLTITAAAHLQRNALYNVLLVFDHKIPAPAKRKTGEDSPQKGFFRDRSVNAGLFKTIDVDLGEMTVKYSFDWNFTTQSYESTSSEAALSSAETSATEETELGDNSTAEVDLKDKRGTEENEIGDKAAAGKNGTAENAVNKKGSIMGEVFEQPQNMPMLVNRSPEGVSIMSASEIFVIFSCDIDPKSINNDTMQLFYETSKSEFEKLQYKLKLDGRRLTLIPKTPLSASKNYKVTVNSVRTAKKLNMPINETFHFKTACAVMGAKLSRGQKDKKEETLEITISEDLADLNINFFEIEKKKEKPVEFDKCGKIFAEPRKPVKPAIVSLALGAGKNAAPSQGDALKTPGSRKAQQNKIIKPQGPVTILLKPKVPLVKGREYKIDVFSTGGVIENGIIKFTAK</sequence>
<evidence type="ECO:0000313" key="6">
    <source>
        <dbReference type="Proteomes" id="UP000178735"/>
    </source>
</evidence>
<comment type="caution">
    <text evidence="5">The sequence shown here is derived from an EMBL/GenBank/DDBJ whole genome shotgun (WGS) entry which is preliminary data.</text>
</comment>
<evidence type="ECO:0000313" key="5">
    <source>
        <dbReference type="EMBL" id="OGM07982.1"/>
    </source>
</evidence>
<proteinExistence type="predicted"/>
<dbReference type="InterPro" id="IPR032812">
    <property type="entry name" value="SbsA_Ig"/>
</dbReference>
<dbReference type="InterPro" id="IPR014755">
    <property type="entry name" value="Cu-Rt/internalin_Ig-like"/>
</dbReference>
<name>A0A1F7WYR3_9BACT</name>
<reference evidence="5 6" key="1">
    <citation type="journal article" date="2016" name="Nat. Commun.">
        <title>Thousands of microbial genomes shed light on interconnected biogeochemical processes in an aquifer system.</title>
        <authorList>
            <person name="Anantharaman K."/>
            <person name="Brown C.T."/>
            <person name="Hug L.A."/>
            <person name="Sharon I."/>
            <person name="Castelle C.J."/>
            <person name="Probst A.J."/>
            <person name="Thomas B.C."/>
            <person name="Singh A."/>
            <person name="Wilkins M.J."/>
            <person name="Karaoz U."/>
            <person name="Brodie E.L."/>
            <person name="Williams K.H."/>
            <person name="Hubbard S.S."/>
            <person name="Banfield J.F."/>
        </authorList>
    </citation>
    <scope>NUCLEOTIDE SEQUENCE [LARGE SCALE GENOMIC DNA]</scope>
</reference>